<dbReference type="EMBL" id="PTIX01000010">
    <property type="protein sequence ID" value="PPK66382.1"/>
    <property type="molecule type" value="Genomic_DNA"/>
</dbReference>
<organism evidence="4 5">
    <name type="scientific">Actinokineospora auranticolor</name>
    <dbReference type="NCBI Taxonomy" id="155976"/>
    <lineage>
        <taxon>Bacteria</taxon>
        <taxon>Bacillati</taxon>
        <taxon>Actinomycetota</taxon>
        <taxon>Actinomycetes</taxon>
        <taxon>Pseudonocardiales</taxon>
        <taxon>Pseudonocardiaceae</taxon>
        <taxon>Actinokineospora</taxon>
    </lineage>
</organism>
<dbReference type="InterPro" id="IPR036513">
    <property type="entry name" value="STAS_dom_sf"/>
</dbReference>
<evidence type="ECO:0000313" key="4">
    <source>
        <dbReference type="EMBL" id="PPK66382.1"/>
    </source>
</evidence>
<dbReference type="Pfam" id="PF13466">
    <property type="entry name" value="STAS_2"/>
    <property type="match status" value="1"/>
</dbReference>
<dbReference type="InterPro" id="IPR003658">
    <property type="entry name" value="Anti-sigma_ant"/>
</dbReference>
<evidence type="ECO:0000313" key="5">
    <source>
        <dbReference type="Proteomes" id="UP000239203"/>
    </source>
</evidence>
<dbReference type="PANTHER" id="PTHR33495">
    <property type="entry name" value="ANTI-SIGMA FACTOR ANTAGONIST TM_1081-RELATED-RELATED"/>
    <property type="match status" value="1"/>
</dbReference>
<comment type="caution">
    <text evidence="4">The sequence shown here is derived from an EMBL/GenBank/DDBJ whole genome shotgun (WGS) entry which is preliminary data.</text>
</comment>
<dbReference type="AlphaFoldDB" id="A0A2S6GMB2"/>
<reference evidence="4 5" key="1">
    <citation type="submission" date="2018-02" db="EMBL/GenBank/DDBJ databases">
        <title>Genomic Encyclopedia of Archaeal and Bacterial Type Strains, Phase II (KMG-II): from individual species to whole genera.</title>
        <authorList>
            <person name="Goeker M."/>
        </authorList>
    </citation>
    <scope>NUCLEOTIDE SEQUENCE [LARGE SCALE GENOMIC DNA]</scope>
    <source>
        <strain evidence="4 5">YU 961-1</strain>
    </source>
</reference>
<dbReference type="NCBIfam" id="TIGR00377">
    <property type="entry name" value="ant_ant_sig"/>
    <property type="match status" value="1"/>
</dbReference>
<protein>
    <recommendedName>
        <fullName evidence="2">Anti-sigma factor antagonist</fullName>
    </recommendedName>
</protein>
<evidence type="ECO:0000256" key="1">
    <source>
        <dbReference type="ARBA" id="ARBA00009013"/>
    </source>
</evidence>
<dbReference type="PANTHER" id="PTHR33495:SF2">
    <property type="entry name" value="ANTI-SIGMA FACTOR ANTAGONIST TM_1081-RELATED"/>
    <property type="match status" value="1"/>
</dbReference>
<gene>
    <name evidence="4" type="ORF">CLV40_11086</name>
</gene>
<dbReference type="PROSITE" id="PS50801">
    <property type="entry name" value="STAS"/>
    <property type="match status" value="1"/>
</dbReference>
<feature type="domain" description="STAS" evidence="3">
    <location>
        <begin position="18"/>
        <end position="108"/>
    </location>
</feature>
<dbReference type="Gene3D" id="3.30.750.24">
    <property type="entry name" value="STAS domain"/>
    <property type="match status" value="1"/>
</dbReference>
<dbReference type="InterPro" id="IPR058548">
    <property type="entry name" value="MlaB-like_STAS"/>
</dbReference>
<dbReference type="SUPFAM" id="SSF52091">
    <property type="entry name" value="SpoIIaa-like"/>
    <property type="match status" value="1"/>
</dbReference>
<proteinExistence type="inferred from homology"/>
<evidence type="ECO:0000259" key="3">
    <source>
        <dbReference type="PROSITE" id="PS50801"/>
    </source>
</evidence>
<evidence type="ECO:0000256" key="2">
    <source>
        <dbReference type="RuleBase" id="RU003749"/>
    </source>
</evidence>
<dbReference type="RefSeq" id="WP_181043593.1">
    <property type="nucleotide sequence ID" value="NZ_CP154825.1"/>
</dbReference>
<dbReference type="InterPro" id="IPR002645">
    <property type="entry name" value="STAS_dom"/>
</dbReference>
<sequence length="108" mass="11229">MKTDPHALAITRRDDGGLSLRGDLDYTTAPEFTAALAALPLPEGATLTLDLGGLGFCDSSGLSVLLNAYKKASAVGGTLAVSAIDPNLERMLMITGLAHLFLPQHHDA</sequence>
<dbReference type="GO" id="GO:0043856">
    <property type="term" value="F:anti-sigma factor antagonist activity"/>
    <property type="evidence" value="ECO:0007669"/>
    <property type="project" value="InterPro"/>
</dbReference>
<accession>A0A2S6GMB2</accession>
<name>A0A2S6GMB2_9PSEU</name>
<dbReference type="CDD" id="cd07043">
    <property type="entry name" value="STAS_anti-anti-sigma_factors"/>
    <property type="match status" value="1"/>
</dbReference>
<keyword evidence="5" id="KW-1185">Reference proteome</keyword>
<dbReference type="Proteomes" id="UP000239203">
    <property type="component" value="Unassembled WGS sequence"/>
</dbReference>
<comment type="similarity">
    <text evidence="1 2">Belongs to the anti-sigma-factor antagonist family.</text>
</comment>